<name>A0AAP2CQS1_9RHOB</name>
<sequence length="72" mass="8028">MTPTRDARTTAPVTLVITVQYPSGGWGGYIVHARFRSENANYGDVPQLCPTFAFFHFLQQALGQLERTNQAI</sequence>
<comment type="caution">
    <text evidence="1">The sequence shown here is derived from an EMBL/GenBank/DDBJ whole genome shotgun (WGS) entry which is preliminary data.</text>
</comment>
<dbReference type="EMBL" id="JADQAZ010000002">
    <property type="protein sequence ID" value="MBT0957512.1"/>
    <property type="molecule type" value="Genomic_DNA"/>
</dbReference>
<gene>
    <name evidence="1" type="ORF">IV417_08940</name>
</gene>
<dbReference type="Proteomes" id="UP001315686">
    <property type="component" value="Unassembled WGS sequence"/>
</dbReference>
<reference evidence="1 2" key="1">
    <citation type="journal article" date="2021" name="Arch. Microbiol.">
        <title>Harenicola maris gen. nov., sp. nov. isolated from the Sea of Japan shallow sediments.</title>
        <authorList>
            <person name="Romanenko L.A."/>
            <person name="Kurilenko V.V."/>
            <person name="Chernysheva N.Y."/>
            <person name="Tekutyeva L.A."/>
            <person name="Velansky P.V."/>
            <person name="Svetashev V.I."/>
            <person name="Isaeva M.P."/>
        </authorList>
    </citation>
    <scope>NUCLEOTIDE SEQUENCE [LARGE SCALE GENOMIC DNA]</scope>
    <source>
        <strain evidence="1 2">KMM 3653</strain>
    </source>
</reference>
<organism evidence="1 2">
    <name type="scientific">Harenicola maris</name>
    <dbReference type="NCBI Taxonomy" id="2841044"/>
    <lineage>
        <taxon>Bacteria</taxon>
        <taxon>Pseudomonadati</taxon>
        <taxon>Pseudomonadota</taxon>
        <taxon>Alphaproteobacteria</taxon>
        <taxon>Rhodobacterales</taxon>
        <taxon>Paracoccaceae</taxon>
        <taxon>Harenicola</taxon>
    </lineage>
</organism>
<keyword evidence="2" id="KW-1185">Reference proteome</keyword>
<protein>
    <submittedName>
        <fullName evidence="1">Uncharacterized protein</fullName>
    </submittedName>
</protein>
<accession>A0AAP2CQS1</accession>
<dbReference type="AlphaFoldDB" id="A0AAP2CQS1"/>
<dbReference type="RefSeq" id="WP_327793742.1">
    <property type="nucleotide sequence ID" value="NZ_JADQAZ010000002.1"/>
</dbReference>
<evidence type="ECO:0000313" key="2">
    <source>
        <dbReference type="Proteomes" id="UP001315686"/>
    </source>
</evidence>
<proteinExistence type="predicted"/>
<evidence type="ECO:0000313" key="1">
    <source>
        <dbReference type="EMBL" id="MBT0957512.1"/>
    </source>
</evidence>